<organism evidence="2 3">
    <name type="scientific">Prorocentrum cordatum</name>
    <dbReference type="NCBI Taxonomy" id="2364126"/>
    <lineage>
        <taxon>Eukaryota</taxon>
        <taxon>Sar</taxon>
        <taxon>Alveolata</taxon>
        <taxon>Dinophyceae</taxon>
        <taxon>Prorocentrales</taxon>
        <taxon>Prorocentraceae</taxon>
        <taxon>Prorocentrum</taxon>
    </lineage>
</organism>
<protein>
    <recommendedName>
        <fullName evidence="4">Secreted protein</fullName>
    </recommendedName>
</protein>
<feature type="signal peptide" evidence="1">
    <location>
        <begin position="1"/>
        <end position="20"/>
    </location>
</feature>
<dbReference type="Proteomes" id="UP001189429">
    <property type="component" value="Unassembled WGS sequence"/>
</dbReference>
<keyword evidence="3" id="KW-1185">Reference proteome</keyword>
<evidence type="ECO:0000313" key="3">
    <source>
        <dbReference type="Proteomes" id="UP001189429"/>
    </source>
</evidence>
<evidence type="ECO:0000313" key="2">
    <source>
        <dbReference type="EMBL" id="CAK0887496.1"/>
    </source>
</evidence>
<feature type="chain" id="PRO_5047082075" description="Secreted protein" evidence="1">
    <location>
        <begin position="21"/>
        <end position="331"/>
    </location>
</feature>
<comment type="caution">
    <text evidence="2">The sequence shown here is derived from an EMBL/GenBank/DDBJ whole genome shotgun (WGS) entry which is preliminary data.</text>
</comment>
<proteinExistence type="predicted"/>
<keyword evidence="1" id="KW-0732">Signal</keyword>
<dbReference type="EMBL" id="CAUYUJ010018948">
    <property type="protein sequence ID" value="CAK0887496.1"/>
    <property type="molecule type" value="Genomic_DNA"/>
</dbReference>
<reference evidence="2" key="1">
    <citation type="submission" date="2023-10" db="EMBL/GenBank/DDBJ databases">
        <authorList>
            <person name="Chen Y."/>
            <person name="Shah S."/>
            <person name="Dougan E. K."/>
            <person name="Thang M."/>
            <person name="Chan C."/>
        </authorList>
    </citation>
    <scope>NUCLEOTIDE SEQUENCE [LARGE SCALE GENOMIC DNA]</scope>
</reference>
<sequence length="331" mass="35770">MYLWLHGTLHLGSSLLLTRCLCMCMIGPFFPHYIRPPLALQNNVSHVYPHEPRREAGLEELGNSCSFTGASLLALASALVATGCSKALVPAQQAHHKHVLARFAHVQMLMSSHVPALANTKSLWSLAAHAMTPGWKSARVPSEVRRTHSTDALFTVAAMRRSDEASSFQSCHPKDQKFTELIQSSCATTTANVSSAGPSLGPPEGRWQSCQGISVGCHPKMSGGGGGRASHATRCRTQLRTQVAHPPHVGGGPHYVTDAVTIPTSNLHIELCMAVIGACQWNTRTGDTQNQSRNRPTELGCPFETCSEHLAGWGPRRSLQSRHGIRESVAR</sequence>
<name>A0ABN9WPZ5_9DINO</name>
<evidence type="ECO:0008006" key="4">
    <source>
        <dbReference type="Google" id="ProtNLM"/>
    </source>
</evidence>
<evidence type="ECO:0000256" key="1">
    <source>
        <dbReference type="SAM" id="SignalP"/>
    </source>
</evidence>
<accession>A0ABN9WPZ5</accession>
<gene>
    <name evidence="2" type="ORF">PCOR1329_LOCUS68534</name>
</gene>